<keyword evidence="7" id="KW-0378">Hydrolase</keyword>
<comment type="caution">
    <text evidence="9">The sequence shown here is derived from an EMBL/GenBank/DDBJ whole genome shotgun (WGS) entry which is preliminary data.</text>
</comment>
<dbReference type="EMBL" id="JADLQX010000040">
    <property type="protein sequence ID" value="MBF6302311.1"/>
    <property type="molecule type" value="Genomic_DNA"/>
</dbReference>
<dbReference type="Gene3D" id="1.10.3210.10">
    <property type="entry name" value="Hypothetical protein af1432"/>
    <property type="match status" value="1"/>
</dbReference>
<comment type="catalytic activity">
    <reaction evidence="1">
        <text>a 2'-deoxyribonucleoside 5'-phosphate + H2O = a 2'-deoxyribonucleoside + phosphate</text>
        <dbReference type="Rhea" id="RHEA:36167"/>
        <dbReference type="ChEBI" id="CHEBI:15377"/>
        <dbReference type="ChEBI" id="CHEBI:18274"/>
        <dbReference type="ChEBI" id="CHEBI:43474"/>
        <dbReference type="ChEBI" id="CHEBI:65317"/>
        <dbReference type="EC" id="3.1.3.89"/>
    </reaction>
</comment>
<evidence type="ECO:0000256" key="6">
    <source>
        <dbReference type="ARBA" id="ARBA00022723"/>
    </source>
</evidence>
<evidence type="ECO:0000256" key="4">
    <source>
        <dbReference type="ARBA" id="ARBA00011738"/>
    </source>
</evidence>
<feature type="domain" description="HD/PDEase" evidence="8">
    <location>
        <begin position="36"/>
        <end position="154"/>
    </location>
</feature>
<protein>
    <recommendedName>
        <fullName evidence="5">5'-deoxynucleotidase</fullName>
        <ecNumber evidence="5">3.1.3.89</ecNumber>
    </recommendedName>
</protein>
<dbReference type="PANTHER" id="PTHR11845">
    <property type="entry name" value="5'-DEOXYNUCLEOTIDASE HDDC2"/>
    <property type="match status" value="1"/>
</dbReference>
<dbReference type="InterPro" id="IPR006674">
    <property type="entry name" value="HD_domain"/>
</dbReference>
<keyword evidence="6" id="KW-0479">Metal-binding</keyword>
<dbReference type="PANTHER" id="PTHR11845:SF13">
    <property type="entry name" value="5'-DEOXYNUCLEOTIDASE HDDC2"/>
    <property type="match status" value="1"/>
</dbReference>
<comment type="cofactor">
    <cofactor evidence="2">
        <name>Mn(2+)</name>
        <dbReference type="ChEBI" id="CHEBI:29035"/>
    </cofactor>
</comment>
<evidence type="ECO:0000313" key="10">
    <source>
        <dbReference type="Proteomes" id="UP000702209"/>
    </source>
</evidence>
<comment type="cofactor">
    <cofactor evidence="3">
        <name>Co(2+)</name>
        <dbReference type="ChEBI" id="CHEBI:48828"/>
    </cofactor>
</comment>
<evidence type="ECO:0000259" key="8">
    <source>
        <dbReference type="SMART" id="SM00471"/>
    </source>
</evidence>
<sequence length="214" mass="22534">MSTDGNGATETITFAYELGYLKVLPRAGWLRAGITNGESVAAHSWRVAVLAFVIAVGEGADPERAAVLGIFHDVPESRYGDVQATGKAYVTQVSATEVVADQTAGLPADLAARIRAAVVEHESAKRAGASAEALCSRDADKLDLLLQAREYQEAGRGAAAMGRFIHSMIPLITTATGKALAEAALTVPPSAWWDDFAKRFGTPAASERPVRLAQ</sequence>
<dbReference type="CDD" id="cd00077">
    <property type="entry name" value="HDc"/>
    <property type="match status" value="1"/>
</dbReference>
<dbReference type="Proteomes" id="UP000702209">
    <property type="component" value="Unassembled WGS sequence"/>
</dbReference>
<organism evidence="9 10">
    <name type="scientific">Nocardia amamiensis</name>
    <dbReference type="NCBI Taxonomy" id="404578"/>
    <lineage>
        <taxon>Bacteria</taxon>
        <taxon>Bacillati</taxon>
        <taxon>Actinomycetota</taxon>
        <taxon>Actinomycetes</taxon>
        <taxon>Mycobacteriales</taxon>
        <taxon>Nocardiaceae</taxon>
        <taxon>Nocardia</taxon>
    </lineage>
</organism>
<evidence type="ECO:0000256" key="5">
    <source>
        <dbReference type="ARBA" id="ARBA00012964"/>
    </source>
</evidence>
<keyword evidence="10" id="KW-1185">Reference proteome</keyword>
<dbReference type="InterPro" id="IPR039356">
    <property type="entry name" value="YfbR/HDDC2"/>
</dbReference>
<dbReference type="SMART" id="SM00471">
    <property type="entry name" value="HDc"/>
    <property type="match status" value="1"/>
</dbReference>
<proteinExistence type="predicted"/>
<dbReference type="InterPro" id="IPR003607">
    <property type="entry name" value="HD/PDEase_dom"/>
</dbReference>
<comment type="subunit">
    <text evidence="4">Homodimer.</text>
</comment>
<reference evidence="9 10" key="1">
    <citation type="submission" date="2020-10" db="EMBL/GenBank/DDBJ databases">
        <title>Identification of Nocardia species via Next-generation sequencing and recognition of intraspecies genetic diversity.</title>
        <authorList>
            <person name="Li P."/>
            <person name="Li P."/>
            <person name="Lu B."/>
        </authorList>
    </citation>
    <scope>NUCLEOTIDE SEQUENCE [LARGE SCALE GENOMIC DNA]</scope>
    <source>
        <strain evidence="9 10">BJ06-0157</strain>
    </source>
</reference>
<dbReference type="RefSeq" id="WP_195133499.1">
    <property type="nucleotide sequence ID" value="NZ_JADLQX010000040.1"/>
</dbReference>
<dbReference type="SUPFAM" id="SSF109604">
    <property type="entry name" value="HD-domain/PDEase-like"/>
    <property type="match status" value="1"/>
</dbReference>
<accession>A0ABS0D0F3</accession>
<dbReference type="Pfam" id="PF13023">
    <property type="entry name" value="HD_3"/>
    <property type="match status" value="1"/>
</dbReference>
<evidence type="ECO:0000256" key="1">
    <source>
        <dbReference type="ARBA" id="ARBA00001638"/>
    </source>
</evidence>
<dbReference type="EC" id="3.1.3.89" evidence="5"/>
<name>A0ABS0D0F3_9NOCA</name>
<gene>
    <name evidence="9" type="ORF">IU459_32930</name>
</gene>
<evidence type="ECO:0000313" key="9">
    <source>
        <dbReference type="EMBL" id="MBF6302311.1"/>
    </source>
</evidence>
<evidence type="ECO:0000256" key="2">
    <source>
        <dbReference type="ARBA" id="ARBA00001936"/>
    </source>
</evidence>
<evidence type="ECO:0000256" key="3">
    <source>
        <dbReference type="ARBA" id="ARBA00001941"/>
    </source>
</evidence>
<evidence type="ECO:0000256" key="7">
    <source>
        <dbReference type="ARBA" id="ARBA00022801"/>
    </source>
</evidence>